<comment type="similarity">
    <text evidence="2">Belongs to the NADH:flavin oxidoreductase/NADH oxidase family.</text>
</comment>
<keyword evidence="6" id="KW-1185">Reference proteome</keyword>
<dbReference type="SUPFAM" id="SSF51395">
    <property type="entry name" value="FMN-linked oxidoreductases"/>
    <property type="match status" value="2"/>
</dbReference>
<comment type="cofactor">
    <cofactor evidence="1">
        <name>FMN</name>
        <dbReference type="ChEBI" id="CHEBI:58210"/>
    </cofactor>
</comment>
<evidence type="ECO:0000259" key="4">
    <source>
        <dbReference type="Pfam" id="PF00724"/>
    </source>
</evidence>
<evidence type="ECO:0000256" key="1">
    <source>
        <dbReference type="ARBA" id="ARBA00001917"/>
    </source>
</evidence>
<comment type="caution">
    <text evidence="5">The sequence shown here is derived from an EMBL/GenBank/DDBJ whole genome shotgun (WGS) entry which is preliminary data.</text>
</comment>
<evidence type="ECO:0000313" key="6">
    <source>
        <dbReference type="Proteomes" id="UP000291117"/>
    </source>
</evidence>
<dbReference type="EMBL" id="SJSM01000011">
    <property type="protein sequence ID" value="TCC94692.1"/>
    <property type="molecule type" value="Genomic_DNA"/>
</dbReference>
<dbReference type="Pfam" id="PF00724">
    <property type="entry name" value="Oxidored_FMN"/>
    <property type="match status" value="2"/>
</dbReference>
<dbReference type="RefSeq" id="WP_131610344.1">
    <property type="nucleotide sequence ID" value="NZ_SJSM01000011.1"/>
</dbReference>
<dbReference type="AlphaFoldDB" id="A0A4R0N7J2"/>
<feature type="domain" description="NADH:flavin oxidoreductase/NADH oxidase N-terminal" evidence="4">
    <location>
        <begin position="367"/>
        <end position="703"/>
    </location>
</feature>
<dbReference type="GO" id="GO:0016628">
    <property type="term" value="F:oxidoreductase activity, acting on the CH-CH group of donors, NAD or NADP as acceptor"/>
    <property type="evidence" value="ECO:0007669"/>
    <property type="project" value="UniProtKB-ARBA"/>
</dbReference>
<dbReference type="PANTHER" id="PTHR22893">
    <property type="entry name" value="NADH OXIDOREDUCTASE-RELATED"/>
    <property type="match status" value="1"/>
</dbReference>
<sequence length="728" mass="80257">MLFQPYELKGIHLKNRIVMPPMTRSRADTGEVATALMAEYYAQRASAGLIITEGTQISRQGQGYAWTPGIYTKEQIAGWKKVTAAVHANNGKIFAQLWHVGRVSHISLQANGQAPVSPSTIVAEGVKVFLAKDGGDASSGIGEMVQHSIPRELTVVEIHQIIEDYANAARNAVEAGFDGVELHGANGYLIEQFIDSQTNHRKDEYGGTLENRLRFLKEVTTAVADAIGPDKVGVRQAPLTTLMGAMDDHPEETYIAAAKILDALDISYIHIAEADWDNAPVMSLSFKEAYRQEFKGTLIYSGKYTAQRAEEALENGWADLIGFGRSFIANPDLPDRLKYNLPLNEPKREKFFGGGAEGYTDYPFYTDIFEPAALGHLQLKNRIAMAPMTRARNEDGVPKAFNVNYYAERSGAGLIITEGTAISATSKGVLHVPGLYTQEQVLGWQPVTEAVHADRARIFTQLWHVGRVSHTSNQPGGQDPVGASDIQAANSKAWGYDENGKEGFVTCSRPRALSADEVKDVVKDFAGAARNAISAGFDGVELHGANGYLIEQFLNPYTNDRGDIYGGSIENRSRFLLECIDACIDAIGADKVSIRLTPYGGLHEMPQYEEIEATYEYLAKELSARNIAYIHIMDQQSRGSFALPDGFLERFRNWYNGVIILAGGMDKKKAEELINQGTIDIAAFGEPFISNPDLVDRLKNNCPLTQPTREFHYGLTMQGYLNWPHYQK</sequence>
<evidence type="ECO:0000256" key="3">
    <source>
        <dbReference type="ARBA" id="ARBA00023002"/>
    </source>
</evidence>
<dbReference type="PANTHER" id="PTHR22893:SF91">
    <property type="entry name" value="NADPH DEHYDROGENASE 2-RELATED"/>
    <property type="match status" value="1"/>
</dbReference>
<dbReference type="GO" id="GO:0010181">
    <property type="term" value="F:FMN binding"/>
    <property type="evidence" value="ECO:0007669"/>
    <property type="project" value="InterPro"/>
</dbReference>
<dbReference type="FunFam" id="3.20.20.70:FF:000059">
    <property type="entry name" value="N-ethylmaleimide reductase, FMN-linked"/>
    <property type="match status" value="2"/>
</dbReference>
<dbReference type="InterPro" id="IPR001155">
    <property type="entry name" value="OxRdtase_FMN_N"/>
</dbReference>
<dbReference type="GO" id="GO:0005829">
    <property type="term" value="C:cytosol"/>
    <property type="evidence" value="ECO:0007669"/>
    <property type="project" value="TreeGrafter"/>
</dbReference>
<reference evidence="5 6" key="1">
    <citation type="submission" date="2019-02" db="EMBL/GenBank/DDBJ databases">
        <title>Pedobacter sp. RP-3-8 sp. nov., isolated from Arctic soil.</title>
        <authorList>
            <person name="Dahal R.H."/>
        </authorList>
    </citation>
    <scope>NUCLEOTIDE SEQUENCE [LARGE SCALE GENOMIC DNA]</scope>
    <source>
        <strain evidence="5 6">RP-3-8</strain>
    </source>
</reference>
<organism evidence="5 6">
    <name type="scientific">Pedobacter hiemivivus</name>
    <dbReference type="NCBI Taxonomy" id="2530454"/>
    <lineage>
        <taxon>Bacteria</taxon>
        <taxon>Pseudomonadati</taxon>
        <taxon>Bacteroidota</taxon>
        <taxon>Sphingobacteriia</taxon>
        <taxon>Sphingobacteriales</taxon>
        <taxon>Sphingobacteriaceae</taxon>
        <taxon>Pedobacter</taxon>
    </lineage>
</organism>
<dbReference type="CDD" id="cd02933">
    <property type="entry name" value="OYE_like_FMN"/>
    <property type="match status" value="2"/>
</dbReference>
<dbReference type="InterPro" id="IPR013785">
    <property type="entry name" value="Aldolase_TIM"/>
</dbReference>
<feature type="domain" description="NADH:flavin oxidoreductase/NADH oxidase N-terminal" evidence="4">
    <location>
        <begin position="2"/>
        <end position="344"/>
    </location>
</feature>
<evidence type="ECO:0000256" key="2">
    <source>
        <dbReference type="ARBA" id="ARBA00005979"/>
    </source>
</evidence>
<accession>A0A4R0N7J2</accession>
<protein>
    <submittedName>
        <fullName evidence="5">Alkene reductase</fullName>
    </submittedName>
</protein>
<keyword evidence="3" id="KW-0560">Oxidoreductase</keyword>
<dbReference type="Gene3D" id="3.20.20.70">
    <property type="entry name" value="Aldolase class I"/>
    <property type="match status" value="2"/>
</dbReference>
<dbReference type="InterPro" id="IPR045247">
    <property type="entry name" value="Oye-like"/>
</dbReference>
<dbReference type="OrthoDB" id="9772736at2"/>
<evidence type="ECO:0000313" key="5">
    <source>
        <dbReference type="EMBL" id="TCC94692.1"/>
    </source>
</evidence>
<proteinExistence type="inferred from homology"/>
<name>A0A4R0N7J2_9SPHI</name>
<gene>
    <name evidence="5" type="ORF">EZ444_16990</name>
</gene>
<dbReference type="Proteomes" id="UP000291117">
    <property type="component" value="Unassembled WGS sequence"/>
</dbReference>